<dbReference type="RefSeq" id="WP_182575000.1">
    <property type="nucleotide sequence ID" value="NZ_JACJHY010000018.1"/>
</dbReference>
<reference evidence="2 3" key="1">
    <citation type="submission" date="2020-08" db="EMBL/GenBank/DDBJ databases">
        <title>Genomic Encyclopedia of Type Strains, Phase IV (KMG-IV): sequencing the most valuable type-strain genomes for metagenomic binning, comparative biology and taxonomic classification.</title>
        <authorList>
            <person name="Goeker M."/>
        </authorList>
    </citation>
    <scope>NUCLEOTIDE SEQUENCE [LARGE SCALE GENOMIC DNA]</scope>
    <source>
        <strain evidence="2 3">DSM 17455</strain>
    </source>
</reference>
<name>A0ABR6C9W0_9HYPH</name>
<protein>
    <submittedName>
        <fullName evidence="2">Uncharacterized protein</fullName>
    </submittedName>
</protein>
<feature type="compositionally biased region" description="Low complexity" evidence="1">
    <location>
        <begin position="8"/>
        <end position="20"/>
    </location>
</feature>
<evidence type="ECO:0000313" key="3">
    <source>
        <dbReference type="Proteomes" id="UP000587524"/>
    </source>
</evidence>
<keyword evidence="3" id="KW-1185">Reference proteome</keyword>
<accession>A0ABR6C9W0</accession>
<sequence>MSIRARSRTIPTRRAAPSPARRLKDTRAALVEHFKEGHFVHPAALFAPDATSLTEWLAKSAVIEVDEDETPESEDLGGEDQIVDDDPADEFEEGYRDAAE</sequence>
<dbReference type="EMBL" id="JACJHZ010000018">
    <property type="protein sequence ID" value="MBA9021803.1"/>
    <property type="molecule type" value="Genomic_DNA"/>
</dbReference>
<dbReference type="Proteomes" id="UP000587524">
    <property type="component" value="Unassembled WGS sequence"/>
</dbReference>
<feature type="region of interest" description="Disordered" evidence="1">
    <location>
        <begin position="64"/>
        <end position="100"/>
    </location>
</feature>
<evidence type="ECO:0000313" key="2">
    <source>
        <dbReference type="EMBL" id="MBA9021803.1"/>
    </source>
</evidence>
<evidence type="ECO:0000256" key="1">
    <source>
        <dbReference type="SAM" id="MobiDB-lite"/>
    </source>
</evidence>
<feature type="region of interest" description="Disordered" evidence="1">
    <location>
        <begin position="1"/>
        <end position="23"/>
    </location>
</feature>
<organism evidence="2 3">
    <name type="scientific">Aminobacter ciceronei</name>
    <dbReference type="NCBI Taxonomy" id="150723"/>
    <lineage>
        <taxon>Bacteria</taxon>
        <taxon>Pseudomonadati</taxon>
        <taxon>Pseudomonadota</taxon>
        <taxon>Alphaproteobacteria</taxon>
        <taxon>Hyphomicrobiales</taxon>
        <taxon>Phyllobacteriaceae</taxon>
        <taxon>Aminobacter</taxon>
    </lineage>
</organism>
<gene>
    <name evidence="2" type="ORF">HNQ97_003812</name>
</gene>
<comment type="caution">
    <text evidence="2">The sequence shown here is derived from an EMBL/GenBank/DDBJ whole genome shotgun (WGS) entry which is preliminary data.</text>
</comment>
<proteinExistence type="predicted"/>
<feature type="compositionally biased region" description="Acidic residues" evidence="1">
    <location>
        <begin position="64"/>
        <end position="92"/>
    </location>
</feature>